<comment type="caution">
    <text evidence="2">The sequence shown here is derived from an EMBL/GenBank/DDBJ whole genome shotgun (WGS) entry which is preliminary data.</text>
</comment>
<dbReference type="InterPro" id="IPR052897">
    <property type="entry name" value="Sec-Metab_Biosynth_Hydrolase"/>
</dbReference>
<organism evidence="2 3">
    <name type="scientific">Kitasatospora paranensis</name>
    <dbReference type="NCBI Taxonomy" id="258053"/>
    <lineage>
        <taxon>Bacteria</taxon>
        <taxon>Bacillati</taxon>
        <taxon>Actinomycetota</taxon>
        <taxon>Actinomycetes</taxon>
        <taxon>Kitasatosporales</taxon>
        <taxon>Streptomycetaceae</taxon>
        <taxon>Kitasatospora</taxon>
    </lineage>
</organism>
<evidence type="ECO:0000313" key="3">
    <source>
        <dbReference type="Proteomes" id="UP001596435"/>
    </source>
</evidence>
<protein>
    <submittedName>
        <fullName evidence="2">Alpha/beta fold hydrolase</fullName>
    </submittedName>
</protein>
<dbReference type="GO" id="GO:0016787">
    <property type="term" value="F:hydrolase activity"/>
    <property type="evidence" value="ECO:0007669"/>
    <property type="project" value="UniProtKB-KW"/>
</dbReference>
<dbReference type="PANTHER" id="PTHR37017">
    <property type="entry name" value="AB HYDROLASE-1 DOMAIN-CONTAINING PROTEIN-RELATED"/>
    <property type="match status" value="1"/>
</dbReference>
<feature type="domain" description="AB hydrolase-1" evidence="1">
    <location>
        <begin position="5"/>
        <end position="221"/>
    </location>
</feature>
<accession>A0ABW2FRH0</accession>
<sequence>MATYVLVPGADGRAWYWHRVVPELQARGHQVVAVDLPQDDSVGLAEYADAVVRAVGGRSDGLVLVAQSLAGFTAPLVCERLTVDGLVLVNAMVPVFGESAGQWWANTGQAAARSAKAVRDGRGPDPEFDLRVDFFHDVPPEVTEQALAQELGSPSATLFAQPWPLRGWPAVPTRFLQGRDDRFFPVEFQRRIVQERLGITLEETTGGHLSALGHPAELAEAICRPPVGGGRSPVAGH</sequence>
<dbReference type="Gene3D" id="3.40.50.1820">
    <property type="entry name" value="alpha/beta hydrolase"/>
    <property type="match status" value="1"/>
</dbReference>
<keyword evidence="2" id="KW-0378">Hydrolase</keyword>
<dbReference type="InterPro" id="IPR029058">
    <property type="entry name" value="AB_hydrolase_fold"/>
</dbReference>
<evidence type="ECO:0000313" key="2">
    <source>
        <dbReference type="EMBL" id="MFC7178210.1"/>
    </source>
</evidence>
<dbReference type="EMBL" id="JBHTAJ010000002">
    <property type="protein sequence ID" value="MFC7178210.1"/>
    <property type="molecule type" value="Genomic_DNA"/>
</dbReference>
<gene>
    <name evidence="2" type="ORF">ACFQMG_01385</name>
</gene>
<dbReference type="Proteomes" id="UP001596435">
    <property type="component" value="Unassembled WGS sequence"/>
</dbReference>
<dbReference type="RefSeq" id="WP_345708941.1">
    <property type="nucleotide sequence ID" value="NZ_BAABKV010000001.1"/>
</dbReference>
<keyword evidence="3" id="KW-1185">Reference proteome</keyword>
<name>A0ABW2FRH0_9ACTN</name>
<dbReference type="Pfam" id="PF12697">
    <property type="entry name" value="Abhydrolase_6"/>
    <property type="match status" value="1"/>
</dbReference>
<dbReference type="SUPFAM" id="SSF53474">
    <property type="entry name" value="alpha/beta-Hydrolases"/>
    <property type="match status" value="1"/>
</dbReference>
<dbReference type="PANTHER" id="PTHR37017:SF11">
    <property type="entry name" value="ESTERASE_LIPASE_THIOESTERASE DOMAIN-CONTAINING PROTEIN"/>
    <property type="match status" value="1"/>
</dbReference>
<dbReference type="InterPro" id="IPR000073">
    <property type="entry name" value="AB_hydrolase_1"/>
</dbReference>
<reference evidence="3" key="1">
    <citation type="journal article" date="2019" name="Int. J. Syst. Evol. Microbiol.">
        <title>The Global Catalogue of Microorganisms (GCM) 10K type strain sequencing project: providing services to taxonomists for standard genome sequencing and annotation.</title>
        <authorList>
            <consortium name="The Broad Institute Genomics Platform"/>
            <consortium name="The Broad Institute Genome Sequencing Center for Infectious Disease"/>
            <person name="Wu L."/>
            <person name="Ma J."/>
        </authorList>
    </citation>
    <scope>NUCLEOTIDE SEQUENCE [LARGE SCALE GENOMIC DNA]</scope>
    <source>
        <strain evidence="3">CGMCC 1.12859</strain>
    </source>
</reference>
<evidence type="ECO:0000259" key="1">
    <source>
        <dbReference type="Pfam" id="PF12697"/>
    </source>
</evidence>
<proteinExistence type="predicted"/>